<dbReference type="Proteomes" id="UP001516400">
    <property type="component" value="Unassembled WGS sequence"/>
</dbReference>
<protein>
    <submittedName>
        <fullName evidence="1">Uncharacterized protein</fullName>
    </submittedName>
</protein>
<evidence type="ECO:0000313" key="2">
    <source>
        <dbReference type="Proteomes" id="UP001516400"/>
    </source>
</evidence>
<sequence length="143" mass="15519">MKVNSTFIYGAVHILLRGDVLVPFLNIGVTEARNHYVDSNLDLKDPLNITIKSDDRDEAQFLRTKAVSPSVPGTEEVFKSSKCFSISPAENEIVISSIGDLGEVIRGSVPSGSTLKDEAKALANTSADCFWSSHSFPCESRTV</sequence>
<name>A0ABD2MM36_9CUCU</name>
<dbReference type="AlphaFoldDB" id="A0ABD2MM36"/>
<accession>A0ABD2MM36</accession>
<keyword evidence="2" id="KW-1185">Reference proteome</keyword>
<evidence type="ECO:0000313" key="1">
    <source>
        <dbReference type="EMBL" id="KAL3267468.1"/>
    </source>
</evidence>
<dbReference type="EMBL" id="JABFTP020000001">
    <property type="protein sequence ID" value="KAL3267468.1"/>
    <property type="molecule type" value="Genomic_DNA"/>
</dbReference>
<reference evidence="1 2" key="1">
    <citation type="journal article" date="2021" name="BMC Biol.">
        <title>Horizontally acquired antibacterial genes associated with adaptive radiation of ladybird beetles.</title>
        <authorList>
            <person name="Li H.S."/>
            <person name="Tang X.F."/>
            <person name="Huang Y.H."/>
            <person name="Xu Z.Y."/>
            <person name="Chen M.L."/>
            <person name="Du X.Y."/>
            <person name="Qiu B.Y."/>
            <person name="Chen P.T."/>
            <person name="Zhang W."/>
            <person name="Slipinski A."/>
            <person name="Escalona H.E."/>
            <person name="Waterhouse R.M."/>
            <person name="Zwick A."/>
            <person name="Pang H."/>
        </authorList>
    </citation>
    <scope>NUCLEOTIDE SEQUENCE [LARGE SCALE GENOMIC DNA]</scope>
    <source>
        <strain evidence="1">SYSU2018</strain>
    </source>
</reference>
<organism evidence="1 2">
    <name type="scientific">Cryptolaemus montrouzieri</name>
    <dbReference type="NCBI Taxonomy" id="559131"/>
    <lineage>
        <taxon>Eukaryota</taxon>
        <taxon>Metazoa</taxon>
        <taxon>Ecdysozoa</taxon>
        <taxon>Arthropoda</taxon>
        <taxon>Hexapoda</taxon>
        <taxon>Insecta</taxon>
        <taxon>Pterygota</taxon>
        <taxon>Neoptera</taxon>
        <taxon>Endopterygota</taxon>
        <taxon>Coleoptera</taxon>
        <taxon>Polyphaga</taxon>
        <taxon>Cucujiformia</taxon>
        <taxon>Coccinelloidea</taxon>
        <taxon>Coccinellidae</taxon>
        <taxon>Scymninae</taxon>
        <taxon>Scymnini</taxon>
        <taxon>Cryptolaemus</taxon>
    </lineage>
</organism>
<gene>
    <name evidence="1" type="ORF">HHI36_011591</name>
</gene>
<comment type="caution">
    <text evidence="1">The sequence shown here is derived from an EMBL/GenBank/DDBJ whole genome shotgun (WGS) entry which is preliminary data.</text>
</comment>
<proteinExistence type="predicted"/>